<sequence>MSDLEVVKKNTLNECMHNLTLVEMRLMQLAIVDFRNKVEFDSNAIVEIHASVYAETFNVSRQAAHEAILESEKTLFQRQFTFINDEGRTVKSRWIAHVEYADNSIKLGLSLPIIDAVSRIDGKETPFTKYHIEQTHALNSRYSLRLYELVIQYLKIGKTPIFELKKFRFQLGLLPENYKEMKNFKKYVLDLAVNEINEKTNINISYEQKKKGRVITGFIFTVNEKRKEKDVTPNSDYWLNDKQVNYFSNLLAKDPVLGSNHCPSGKNEVQFAMQLASELRGTAKQRAFLKPYLIKHGFDMKFALSQPPTTTPQPQEPVVVNDDDRASKIYKTVEPVPPAPPVSGGNSAVGLEMFEKFKSDFENLKQKKSVNEI</sequence>
<reference evidence="3" key="1">
    <citation type="submission" date="2012-08" db="EMBL/GenBank/DDBJ databases">
        <title>The Genome Sequence of Wuchereria bancrofti.</title>
        <authorList>
            <person name="Nutman T.B."/>
            <person name="Fink D.L."/>
            <person name="Russ C."/>
            <person name="Young S."/>
            <person name="Zeng Q."/>
            <person name="Koehrsen M."/>
            <person name="Alvarado L."/>
            <person name="Berlin A."/>
            <person name="Chapman S.B."/>
            <person name="Chen Z."/>
            <person name="Freedman E."/>
            <person name="Gellesch M."/>
            <person name="Goldberg J."/>
            <person name="Griggs A."/>
            <person name="Gujja S."/>
            <person name="Heilman E.R."/>
            <person name="Heiman D."/>
            <person name="Hepburn T."/>
            <person name="Howarth C."/>
            <person name="Jen D."/>
            <person name="Larson L."/>
            <person name="Lewis B."/>
            <person name="Mehta T."/>
            <person name="Park D."/>
            <person name="Pearson M."/>
            <person name="Roberts A."/>
            <person name="Saif S."/>
            <person name="Shea T."/>
            <person name="Shenoy N."/>
            <person name="Sisk P."/>
            <person name="Stolte C."/>
            <person name="Sykes S."/>
            <person name="Walk T."/>
            <person name="White J."/>
            <person name="Yandava C."/>
            <person name="Haas B."/>
            <person name="Henn M.R."/>
            <person name="Nusbaum C."/>
            <person name="Birren B."/>
        </authorList>
    </citation>
    <scope>NUCLEOTIDE SEQUENCE [LARGE SCALE GENOMIC DNA]</scope>
    <source>
        <strain evidence="3">NA</strain>
    </source>
</reference>
<dbReference type="AlphaFoldDB" id="J9E5F2"/>
<evidence type="ECO:0000313" key="2">
    <source>
        <dbReference type="EMBL" id="EJW77388.1"/>
    </source>
</evidence>
<dbReference type="Pfam" id="PF21205">
    <property type="entry name" value="Rep3_C"/>
    <property type="match status" value="1"/>
</dbReference>
<dbReference type="InterPro" id="IPR000525">
    <property type="entry name" value="Initiator_Rep_WH1"/>
</dbReference>
<proteinExistence type="predicted"/>
<evidence type="ECO:0000259" key="1">
    <source>
        <dbReference type="Pfam" id="PF01051"/>
    </source>
</evidence>
<dbReference type="SUPFAM" id="SSF46785">
    <property type="entry name" value="Winged helix' DNA-binding domain"/>
    <property type="match status" value="2"/>
</dbReference>
<gene>
    <name evidence="2" type="ORF">WUBG_11702</name>
</gene>
<protein>
    <submittedName>
        <fullName evidence="2">Replicase</fullName>
    </submittedName>
</protein>
<evidence type="ECO:0000313" key="3">
    <source>
        <dbReference type="Proteomes" id="UP000004810"/>
    </source>
</evidence>
<dbReference type="Gene3D" id="1.10.10.10">
    <property type="entry name" value="Winged helix-like DNA-binding domain superfamily/Winged helix DNA-binding domain"/>
    <property type="match status" value="2"/>
</dbReference>
<dbReference type="InterPro" id="IPR036388">
    <property type="entry name" value="WH-like_DNA-bd_sf"/>
</dbReference>
<comment type="caution">
    <text evidence="2">The sequence shown here is derived from an EMBL/GenBank/DDBJ whole genome shotgun (WGS) entry which is preliminary data.</text>
</comment>
<dbReference type="NCBIfam" id="NF038290">
    <property type="entry name" value="repM_Acin"/>
    <property type="match status" value="1"/>
</dbReference>
<dbReference type="Pfam" id="PF01051">
    <property type="entry name" value="Rep3_N"/>
    <property type="match status" value="1"/>
</dbReference>
<organism evidence="2 3">
    <name type="scientific">Wuchereria bancrofti</name>
    <dbReference type="NCBI Taxonomy" id="6293"/>
    <lineage>
        <taxon>Eukaryota</taxon>
        <taxon>Metazoa</taxon>
        <taxon>Ecdysozoa</taxon>
        <taxon>Nematoda</taxon>
        <taxon>Chromadorea</taxon>
        <taxon>Rhabditida</taxon>
        <taxon>Spirurina</taxon>
        <taxon>Spiruromorpha</taxon>
        <taxon>Filarioidea</taxon>
        <taxon>Onchocercidae</taxon>
        <taxon>Wuchereria</taxon>
    </lineage>
</organism>
<dbReference type="Proteomes" id="UP000004810">
    <property type="component" value="Unassembled WGS sequence"/>
</dbReference>
<dbReference type="InterPro" id="IPR036390">
    <property type="entry name" value="WH_DNA-bd_sf"/>
</dbReference>
<name>J9E5F2_WUCBA</name>
<dbReference type="GO" id="GO:0003887">
    <property type="term" value="F:DNA-directed DNA polymerase activity"/>
    <property type="evidence" value="ECO:0007669"/>
    <property type="project" value="InterPro"/>
</dbReference>
<feature type="domain" description="Initiator Rep protein WH1" evidence="1">
    <location>
        <begin position="6"/>
        <end position="150"/>
    </location>
</feature>
<dbReference type="GO" id="GO:0006270">
    <property type="term" value="P:DNA replication initiation"/>
    <property type="evidence" value="ECO:0007669"/>
    <property type="project" value="InterPro"/>
</dbReference>
<dbReference type="EMBL" id="ADBV01007823">
    <property type="protein sequence ID" value="EJW77388.1"/>
    <property type="molecule type" value="Genomic_DNA"/>
</dbReference>
<accession>J9E5F2</accession>